<gene>
    <name evidence="2" type="ORF">PGT21_009151</name>
</gene>
<dbReference type="Proteomes" id="UP000324748">
    <property type="component" value="Unassembled WGS sequence"/>
</dbReference>
<evidence type="ECO:0000313" key="2">
    <source>
        <dbReference type="EMBL" id="KAA1079357.1"/>
    </source>
</evidence>
<dbReference type="PANTHER" id="PTHR48159">
    <property type="entry name" value="MULE DOMAIN-CONTAINING PROTEIN"/>
    <property type="match status" value="1"/>
</dbReference>
<evidence type="ECO:0000313" key="3">
    <source>
        <dbReference type="Proteomes" id="UP000324748"/>
    </source>
</evidence>
<comment type="caution">
    <text evidence="2">The sequence shown here is derived from an EMBL/GenBank/DDBJ whole genome shotgun (WGS) entry which is preliminary data.</text>
</comment>
<organism evidence="2 3">
    <name type="scientific">Puccinia graminis f. sp. tritici</name>
    <dbReference type="NCBI Taxonomy" id="56615"/>
    <lineage>
        <taxon>Eukaryota</taxon>
        <taxon>Fungi</taxon>
        <taxon>Dikarya</taxon>
        <taxon>Basidiomycota</taxon>
        <taxon>Pucciniomycotina</taxon>
        <taxon>Pucciniomycetes</taxon>
        <taxon>Pucciniales</taxon>
        <taxon>Pucciniaceae</taxon>
        <taxon>Puccinia</taxon>
    </lineage>
</organism>
<dbReference type="EMBL" id="VSWC01000132">
    <property type="protein sequence ID" value="KAA1079357.1"/>
    <property type="molecule type" value="Genomic_DNA"/>
</dbReference>
<sequence length="367" mass="41771">MKPTVIPLEESASPSQQRSPAIPNGIITFALKKMQVHHPSQHTIYPHVNNIFDVVPRSFLEEVPVPENSSIVAPNSLRTIRHLGVSTPSFPDQPYPYQFTIPGNSLAEAEKFVQAMSETIRWNRSRKTDHSSTVEEAPNGPGKRPAVLFKLEYTCPRSGQLDRSPTSRKTHESIKCDCNAKFSISLHIKTNMLRVVWYWQHNHNPTSHTDMLVSRPPASVTKWLKDRVLSGLDWDTIEQLVNCSDIANLESDSVKPQGFAITYDRFRYLKNTCMTAPAKRDPNVLKSLALWNAQLLKTNWSTLVDLQDTSDFVFAFQSTWQKKMLLEHGRGMMMLDATHNSVQNYFLSQGKKISLYQRWASYANRSG</sequence>
<proteinExistence type="predicted"/>
<accession>A0A5B0MQQ0</accession>
<keyword evidence="3" id="KW-1185">Reference proteome</keyword>
<protein>
    <submittedName>
        <fullName evidence="2">Uncharacterized protein</fullName>
    </submittedName>
</protein>
<dbReference type="PANTHER" id="PTHR48159:SF1">
    <property type="entry name" value="MEMBRANE-ASSOCIATED GIANT PROTEIN ANTIGEN, PUTATIVE-RELATED"/>
    <property type="match status" value="1"/>
</dbReference>
<evidence type="ECO:0000256" key="1">
    <source>
        <dbReference type="SAM" id="MobiDB-lite"/>
    </source>
</evidence>
<reference evidence="2 3" key="1">
    <citation type="submission" date="2019-05" db="EMBL/GenBank/DDBJ databases">
        <title>Emergence of the Ug99 lineage of the wheat stem rust pathogen through somatic hybridization.</title>
        <authorList>
            <person name="Li F."/>
            <person name="Upadhyaya N.M."/>
            <person name="Sperschneider J."/>
            <person name="Matny O."/>
            <person name="Nguyen-Phuc H."/>
            <person name="Mago R."/>
            <person name="Raley C."/>
            <person name="Miller M.E."/>
            <person name="Silverstein K.A.T."/>
            <person name="Henningsen E."/>
            <person name="Hirsch C.D."/>
            <person name="Visser B."/>
            <person name="Pretorius Z.A."/>
            <person name="Steffenson B.J."/>
            <person name="Schwessinger B."/>
            <person name="Dodds P.N."/>
            <person name="Figueroa M."/>
        </authorList>
    </citation>
    <scope>NUCLEOTIDE SEQUENCE [LARGE SCALE GENOMIC DNA]</scope>
    <source>
        <strain evidence="2">21-0</strain>
    </source>
</reference>
<name>A0A5B0MQQ0_PUCGR</name>
<dbReference type="OrthoDB" id="2505909at2759"/>
<feature type="region of interest" description="Disordered" evidence="1">
    <location>
        <begin position="1"/>
        <end position="21"/>
    </location>
</feature>
<dbReference type="AlphaFoldDB" id="A0A5B0MQQ0"/>